<evidence type="ECO:0000256" key="7">
    <source>
        <dbReference type="ARBA" id="ARBA00022824"/>
    </source>
</evidence>
<comment type="subcellular location">
    <subcellularLocation>
        <location evidence="2">Endoplasmic reticulum membrane</location>
        <topology evidence="2">Single-pass type II membrane protein</topology>
    </subcellularLocation>
    <subcellularLocation>
        <location evidence="1">Golgi apparatus membrane</location>
        <topology evidence="1">Single-pass type II membrane protein</topology>
    </subcellularLocation>
</comment>
<dbReference type="GO" id="GO:0046872">
    <property type="term" value="F:metal ion binding"/>
    <property type="evidence" value="ECO:0007669"/>
    <property type="project" value="UniProtKB-KW"/>
</dbReference>
<dbReference type="InterPro" id="IPR043538">
    <property type="entry name" value="XYLT"/>
</dbReference>
<evidence type="ECO:0000256" key="6">
    <source>
        <dbReference type="ARBA" id="ARBA00022723"/>
    </source>
</evidence>
<dbReference type="GO" id="GO:0016020">
    <property type="term" value="C:membrane"/>
    <property type="evidence" value="ECO:0007669"/>
    <property type="project" value="InterPro"/>
</dbReference>
<keyword evidence="12" id="KW-1015">Disulfide bond</keyword>
<keyword evidence="5" id="KW-0812">Transmembrane</keyword>
<organism evidence="15 16">
    <name type="scientific">Flagellimonas alvinocaridis</name>
    <dbReference type="NCBI Taxonomy" id="2530200"/>
    <lineage>
        <taxon>Bacteria</taxon>
        <taxon>Pseudomonadati</taxon>
        <taxon>Bacteroidota</taxon>
        <taxon>Flavobacteriia</taxon>
        <taxon>Flavobacteriales</taxon>
        <taxon>Flavobacteriaceae</taxon>
        <taxon>Flagellimonas</taxon>
    </lineage>
</organism>
<evidence type="ECO:0000256" key="5">
    <source>
        <dbReference type="ARBA" id="ARBA00022692"/>
    </source>
</evidence>
<dbReference type="InterPro" id="IPR003406">
    <property type="entry name" value="Glyco_trans_14"/>
</dbReference>
<evidence type="ECO:0000256" key="1">
    <source>
        <dbReference type="ARBA" id="ARBA00004323"/>
    </source>
</evidence>
<reference evidence="15 16" key="1">
    <citation type="submission" date="2019-03" db="EMBL/GenBank/DDBJ databases">
        <title>Muricauda SCR12 sp.nov, a marine bacterium isolated from Pacific Ocean:the Okinawa trough.</title>
        <authorList>
            <person name="Liu L."/>
        </authorList>
    </citation>
    <scope>NUCLEOTIDE SEQUENCE [LARGE SCALE GENOMIC DNA]</scope>
    <source>
        <strain evidence="15 16">SCR12</strain>
    </source>
</reference>
<keyword evidence="10" id="KW-0333">Golgi apparatus</keyword>
<name>A0A4S8RM86_9FLAO</name>
<dbReference type="GO" id="GO:0030158">
    <property type="term" value="F:protein xylosyltransferase activity"/>
    <property type="evidence" value="ECO:0007669"/>
    <property type="project" value="InterPro"/>
</dbReference>
<dbReference type="Pfam" id="PF02485">
    <property type="entry name" value="Branch"/>
    <property type="match status" value="1"/>
</dbReference>
<keyword evidence="9" id="KW-1133">Transmembrane helix</keyword>
<dbReference type="EMBL" id="SNTZ01000006">
    <property type="protein sequence ID" value="THV58761.1"/>
    <property type="molecule type" value="Genomic_DNA"/>
</dbReference>
<evidence type="ECO:0000256" key="11">
    <source>
        <dbReference type="ARBA" id="ARBA00023136"/>
    </source>
</evidence>
<dbReference type="PANTHER" id="PTHR46025:SF3">
    <property type="entry name" value="XYLOSYLTRANSFERASE OXT"/>
    <property type="match status" value="1"/>
</dbReference>
<proteinExistence type="predicted"/>
<sequence>MYILMPMDKRYIITAHDYPEQLKRMIDRLSDENSTFYIHVDLKSDITRFKNIVSNTNVRFINTRVDCIWGDISQVTATLNLLEVAMKDAPKNSMIIFISGQDYPIKSPKYIDAYLESHGEYDFLDYTTTPIPKDSDIYRTRVKKYKINLSSQREDFVILDSIFSFNPGNLKTILQLLVKGKLRAKDFFMLFNPKRKSIFKEHYKGTNWFCLTRATLEKIMAYLDLHKDRLLKYYRYTLCPDEQIFHTILHEIMKEDKTIKLMDNLHFVDWERKNVPLPVTFSKEDKGLLLDQPEHKLFARKFRMDVDGEILDLIDQKVQSRSVAP</sequence>
<keyword evidence="16" id="KW-1185">Reference proteome</keyword>
<keyword evidence="8" id="KW-0735">Signal-anchor</keyword>
<gene>
    <name evidence="15" type="ORF">EZV76_12190</name>
</gene>
<keyword evidence="4" id="KW-0808">Transferase</keyword>
<comment type="caution">
    <text evidence="15">The sequence shown here is derived from an EMBL/GenBank/DDBJ whole genome shotgun (WGS) entry which is preliminary data.</text>
</comment>
<evidence type="ECO:0000313" key="16">
    <source>
        <dbReference type="Proteomes" id="UP000310406"/>
    </source>
</evidence>
<evidence type="ECO:0000256" key="12">
    <source>
        <dbReference type="ARBA" id="ARBA00023157"/>
    </source>
</evidence>
<evidence type="ECO:0000256" key="8">
    <source>
        <dbReference type="ARBA" id="ARBA00022968"/>
    </source>
</evidence>
<keyword evidence="3" id="KW-0328">Glycosyltransferase</keyword>
<evidence type="ECO:0000256" key="4">
    <source>
        <dbReference type="ARBA" id="ARBA00022679"/>
    </source>
</evidence>
<dbReference type="GO" id="GO:0050650">
    <property type="term" value="P:chondroitin sulfate proteoglycan biosynthetic process"/>
    <property type="evidence" value="ECO:0007669"/>
    <property type="project" value="TreeGrafter"/>
</dbReference>
<keyword evidence="7" id="KW-0256">Endoplasmic reticulum</keyword>
<evidence type="ECO:0000256" key="14">
    <source>
        <dbReference type="ARBA" id="ARBA00042865"/>
    </source>
</evidence>
<evidence type="ECO:0000256" key="3">
    <source>
        <dbReference type="ARBA" id="ARBA00022676"/>
    </source>
</evidence>
<accession>A0A4S8RM86</accession>
<dbReference type="GO" id="GO:0015012">
    <property type="term" value="P:heparan sulfate proteoglycan biosynthetic process"/>
    <property type="evidence" value="ECO:0007669"/>
    <property type="project" value="TreeGrafter"/>
</dbReference>
<dbReference type="PANTHER" id="PTHR46025">
    <property type="entry name" value="XYLOSYLTRANSFERASE OXT"/>
    <property type="match status" value="1"/>
</dbReference>
<evidence type="ECO:0000256" key="9">
    <source>
        <dbReference type="ARBA" id="ARBA00022989"/>
    </source>
</evidence>
<evidence type="ECO:0000256" key="2">
    <source>
        <dbReference type="ARBA" id="ARBA00004648"/>
    </source>
</evidence>
<evidence type="ECO:0000313" key="15">
    <source>
        <dbReference type="EMBL" id="THV58761.1"/>
    </source>
</evidence>
<dbReference type="Proteomes" id="UP000310406">
    <property type="component" value="Unassembled WGS sequence"/>
</dbReference>
<protein>
    <recommendedName>
        <fullName evidence="14">Peptide O-xylosyltransferase</fullName>
    </recommendedName>
</protein>
<evidence type="ECO:0000256" key="13">
    <source>
        <dbReference type="ARBA" id="ARBA00023180"/>
    </source>
</evidence>
<keyword evidence="11" id="KW-0472">Membrane</keyword>
<evidence type="ECO:0000256" key="10">
    <source>
        <dbReference type="ARBA" id="ARBA00023034"/>
    </source>
</evidence>
<dbReference type="AlphaFoldDB" id="A0A4S8RM86"/>
<keyword evidence="13" id="KW-0325">Glycoprotein</keyword>
<keyword evidence="6" id="KW-0479">Metal-binding</keyword>